<name>A0ABV7E9B6_9SPHN</name>
<evidence type="ECO:0000313" key="2">
    <source>
        <dbReference type="Proteomes" id="UP001595378"/>
    </source>
</evidence>
<organism evidence="1 2">
    <name type="scientific">Alteraurantiacibacter lauratis</name>
    <dbReference type="NCBI Taxonomy" id="2054627"/>
    <lineage>
        <taxon>Bacteria</taxon>
        <taxon>Pseudomonadati</taxon>
        <taxon>Pseudomonadota</taxon>
        <taxon>Alphaproteobacteria</taxon>
        <taxon>Sphingomonadales</taxon>
        <taxon>Erythrobacteraceae</taxon>
        <taxon>Alteraurantiacibacter</taxon>
    </lineage>
</organism>
<proteinExistence type="predicted"/>
<protein>
    <submittedName>
        <fullName evidence="1">GxxExxY protein</fullName>
    </submittedName>
</protein>
<reference evidence="2" key="1">
    <citation type="journal article" date="2019" name="Int. J. Syst. Evol. Microbiol.">
        <title>The Global Catalogue of Microorganisms (GCM) 10K type strain sequencing project: providing services to taxonomists for standard genome sequencing and annotation.</title>
        <authorList>
            <consortium name="The Broad Institute Genomics Platform"/>
            <consortium name="The Broad Institute Genome Sequencing Center for Infectious Disease"/>
            <person name="Wu L."/>
            <person name="Ma J."/>
        </authorList>
    </citation>
    <scope>NUCLEOTIDE SEQUENCE [LARGE SCALE GENOMIC DNA]</scope>
    <source>
        <strain evidence="2">KCTC 52606</strain>
    </source>
</reference>
<dbReference type="Pfam" id="PF13366">
    <property type="entry name" value="PDDEXK_3"/>
    <property type="match status" value="1"/>
</dbReference>
<dbReference type="Proteomes" id="UP001595378">
    <property type="component" value="Unassembled WGS sequence"/>
</dbReference>
<dbReference type="EMBL" id="JBHRSU010000001">
    <property type="protein sequence ID" value="MFC3099304.1"/>
    <property type="molecule type" value="Genomic_DNA"/>
</dbReference>
<accession>A0ABV7E9B6</accession>
<dbReference type="NCBIfam" id="TIGR04256">
    <property type="entry name" value="GxxExxY"/>
    <property type="match status" value="1"/>
</dbReference>
<gene>
    <name evidence="1" type="ORF">ACFODK_00150</name>
</gene>
<dbReference type="InterPro" id="IPR026350">
    <property type="entry name" value="GxxExxY"/>
</dbReference>
<dbReference type="RefSeq" id="WP_377923191.1">
    <property type="nucleotide sequence ID" value="NZ_JBHRSU010000001.1"/>
</dbReference>
<comment type="caution">
    <text evidence="1">The sequence shown here is derived from an EMBL/GenBank/DDBJ whole genome shotgun (WGS) entry which is preliminary data.</text>
</comment>
<keyword evidence="2" id="KW-1185">Reference proteome</keyword>
<sequence length="86" mass="9843">MDRQVPVTMRYKGVVVDNAFRIDILVEQKLVIELKSIERLAPVHGKQVLTYLRLMDLPLGLLMNFGQATCKDGLKRVANDYWGRIA</sequence>
<evidence type="ECO:0000313" key="1">
    <source>
        <dbReference type="EMBL" id="MFC3099304.1"/>
    </source>
</evidence>